<sequence length="260" mass="28628">MMTGEVKDFLYRQGVDLVGIAAIDEIPSYHPPRVVEDVLPGARSVVVIGRRMLRGSIESPSPRVSTAHSNSHYRQLERDCYEAGCFLERMNYQAATLPLMLPIEMSRERKGMSGDLSLKHLAVAAGLGKIGRSGLLLTKEFGSRVRLAAIVTTAELVPDHEMTDESPCEDCCACVKACPVQAIHDSGKVDVFKCLTHVQPYGLANFNIWLAKQMENPQGAQAALGDPNWWNYYQALALGMYYNCFRCINACPAWDGPGSC</sequence>
<dbReference type="SUPFAM" id="SSF46548">
    <property type="entry name" value="alpha-helical ferredoxin"/>
    <property type="match status" value="1"/>
</dbReference>
<accession>C0GJP6</accession>
<name>C0GJP6_DETAL</name>
<evidence type="ECO:0000259" key="1">
    <source>
        <dbReference type="PROSITE" id="PS51379"/>
    </source>
</evidence>
<dbReference type="eggNOG" id="COG1600">
    <property type="taxonomic scope" value="Bacteria"/>
</dbReference>
<gene>
    <name evidence="2" type="ORF">DealDRAFT_2705</name>
</gene>
<dbReference type="PANTHER" id="PTHR42827">
    <property type="entry name" value="IRON-SULFUR CLUSTER-BINDING PROTEIN-RELATED"/>
    <property type="match status" value="1"/>
</dbReference>
<keyword evidence="3" id="KW-1185">Reference proteome</keyword>
<organism evidence="2 3">
    <name type="scientific">Dethiobacter alkaliphilus AHT 1</name>
    <dbReference type="NCBI Taxonomy" id="555088"/>
    <lineage>
        <taxon>Bacteria</taxon>
        <taxon>Bacillati</taxon>
        <taxon>Bacillota</taxon>
        <taxon>Dethiobacteria</taxon>
        <taxon>Dethiobacterales</taxon>
        <taxon>Dethiobacteraceae</taxon>
        <taxon>Dethiobacter</taxon>
    </lineage>
</organism>
<dbReference type="AlphaFoldDB" id="C0GJP6"/>
<dbReference type="OrthoDB" id="9784571at2"/>
<comment type="caution">
    <text evidence="2">The sequence shown here is derived from an EMBL/GenBank/DDBJ whole genome shotgun (WGS) entry which is preliminary data.</text>
</comment>
<dbReference type="PANTHER" id="PTHR42827:SF1">
    <property type="entry name" value="IRON-SULFUR CLUSTER-BINDING PROTEIN"/>
    <property type="match status" value="1"/>
</dbReference>
<dbReference type="SUPFAM" id="SSF54862">
    <property type="entry name" value="4Fe-4S ferredoxins"/>
    <property type="match status" value="1"/>
</dbReference>
<dbReference type="EMBL" id="ACJM01000017">
    <property type="protein sequence ID" value="EEG76468.1"/>
    <property type="molecule type" value="Genomic_DNA"/>
</dbReference>
<dbReference type="STRING" id="555088.DealDRAFT_2705"/>
<reference evidence="2 3" key="1">
    <citation type="submission" date="2009-02" db="EMBL/GenBank/DDBJ databases">
        <title>Sequencing of the draft genome and assembly of Dethiobacter alkaliphilus AHT 1.</title>
        <authorList>
            <consortium name="US DOE Joint Genome Institute (JGI-PGF)"/>
            <person name="Lucas S."/>
            <person name="Copeland A."/>
            <person name="Lapidus A."/>
            <person name="Glavina del Rio T."/>
            <person name="Dalin E."/>
            <person name="Tice H."/>
            <person name="Bruce D."/>
            <person name="Goodwin L."/>
            <person name="Pitluck S."/>
            <person name="Larimer F."/>
            <person name="Land M.L."/>
            <person name="Hauser L."/>
            <person name="Muyzer G."/>
        </authorList>
    </citation>
    <scope>NUCLEOTIDE SEQUENCE [LARGE SCALE GENOMIC DNA]</scope>
    <source>
        <strain evidence="2 3">AHT 1</strain>
    </source>
</reference>
<dbReference type="InterPro" id="IPR017896">
    <property type="entry name" value="4Fe4S_Fe-S-bd"/>
</dbReference>
<protein>
    <submittedName>
        <fullName evidence="2">4Fe-4S ferredoxin iron-sulfur binding domain protein</fullName>
    </submittedName>
</protein>
<evidence type="ECO:0000313" key="3">
    <source>
        <dbReference type="Proteomes" id="UP000006443"/>
    </source>
</evidence>
<dbReference type="PROSITE" id="PS51379">
    <property type="entry name" value="4FE4S_FER_2"/>
    <property type="match status" value="1"/>
</dbReference>
<dbReference type="Proteomes" id="UP000006443">
    <property type="component" value="Unassembled WGS sequence"/>
</dbReference>
<feature type="domain" description="4Fe-4S ferredoxin-type" evidence="1">
    <location>
        <begin position="159"/>
        <end position="188"/>
    </location>
</feature>
<proteinExistence type="predicted"/>
<evidence type="ECO:0000313" key="2">
    <source>
        <dbReference type="EMBL" id="EEG76468.1"/>
    </source>
</evidence>
<dbReference type="RefSeq" id="WP_008518376.1">
    <property type="nucleotide sequence ID" value="NZ_ACJM01000017.1"/>
</dbReference>